<evidence type="ECO:0000256" key="1">
    <source>
        <dbReference type="ARBA" id="ARBA00004496"/>
    </source>
</evidence>
<dbReference type="Bgee" id="ENSXETG00000003055">
    <property type="expression patterns" value="Expressed in mesonephros and 14 other cell types or tissues"/>
</dbReference>
<dbReference type="Gene3D" id="2.100.10.50">
    <property type="match status" value="1"/>
</dbReference>
<evidence type="ECO:0000256" key="3">
    <source>
        <dbReference type="ARBA" id="ARBA00010432"/>
    </source>
</evidence>
<evidence type="ECO:0000313" key="16">
    <source>
        <dbReference type="Ensembl" id="ENSXETP00000100094"/>
    </source>
</evidence>
<sequence>MKEVKKDYVQLALITSTALRYLEHRLRPQSRTVLSGAVTRYKIIVLQQQLHLPRPTQTSTLCQQQVTPVWFQHSLTPLPALQVSACASLLRNAAPEFSRDCDGRGELSCGSREAGIINSDPELRAGLGKALLLGDWEFCDQNKMENTSTPITGLAWISSVTLCPRTYNMIVATVEGASANFLKGFNQKSAVYLGYSTALEGLEQVITDIQILNEKTVLPVGYAFIGEHLDPKISVPKKKRLCVKQMPMHTAETAVCEIKFSMKSKHIGAPFERIGEISGLVFWCRKGSVPSPKPTPKPRNITSGIKGLSLDINTPVQPVRRASAPVPDAGQVVPQSNGKWPLSENAIYDSSNIYGISAIDGIPFTIHPMFENTVNNTSVVTSDFRDLHIKTLSEIESEYNYGFVVERTAAARVPPPLR</sequence>
<keyword evidence="10" id="KW-0472">Membrane</keyword>
<reference evidence="16" key="2">
    <citation type="submission" date="2020-05" db="UniProtKB">
        <authorList>
            <consortium name="Ensembl"/>
        </authorList>
    </citation>
    <scope>IDENTIFICATION</scope>
</reference>
<name>A0A6I8T197_XENTR</name>
<proteinExistence type="inferred from homology"/>
<dbReference type="GO" id="GO:0017124">
    <property type="term" value="F:SH3 domain binding"/>
    <property type="evidence" value="ECO:0007669"/>
    <property type="project" value="UniProtKB-KW"/>
</dbReference>
<keyword evidence="9" id="KW-0729">SH3-binding</keyword>
<dbReference type="GO" id="GO:0015031">
    <property type="term" value="P:protein transport"/>
    <property type="evidence" value="ECO:0007669"/>
    <property type="project" value="UniProtKB-KW"/>
</dbReference>
<protein>
    <recommendedName>
        <fullName evidence="4">Multivesicular body subunit 12A</fullName>
    </recommendedName>
    <alternativeName>
        <fullName evidence="12">ESCRT-I complex subunit MVB12A</fullName>
    </alternativeName>
    <alternativeName>
        <fullName evidence="11">Protein FAM125A</fullName>
    </alternativeName>
</protein>
<evidence type="ECO:0000256" key="4">
    <source>
        <dbReference type="ARBA" id="ARBA00017653"/>
    </source>
</evidence>
<dbReference type="PANTHER" id="PTHR31612:SF2">
    <property type="entry name" value="MULTIVESICULAR BODY SUBUNIT 12A"/>
    <property type="match status" value="1"/>
</dbReference>
<comment type="function">
    <text evidence="13">Component of the ESCRT-I complex, a regulator of vesicular trafficking process. Required for the sorting of endocytic ubiquitinated cargos into multivesicular bodies.</text>
</comment>
<evidence type="ECO:0000256" key="10">
    <source>
        <dbReference type="ARBA" id="ARBA00023136"/>
    </source>
</evidence>
<dbReference type="Xenbase" id="XB-GENE-5895174">
    <property type="gene designation" value="mvb12a"/>
</dbReference>
<evidence type="ECO:0000256" key="2">
    <source>
        <dbReference type="ARBA" id="ARBA00004633"/>
    </source>
</evidence>
<comment type="similarity">
    <text evidence="3">Belongs to the MVB12 family.</text>
</comment>
<dbReference type="GO" id="GO:0031902">
    <property type="term" value="C:late endosome membrane"/>
    <property type="evidence" value="ECO:0007669"/>
    <property type="project" value="UniProtKB-SubCell"/>
</dbReference>
<dbReference type="InterPro" id="IPR023340">
    <property type="entry name" value="UMA"/>
</dbReference>
<evidence type="ECO:0000256" key="7">
    <source>
        <dbReference type="ARBA" id="ARBA00022753"/>
    </source>
</evidence>
<evidence type="ECO:0000259" key="15">
    <source>
        <dbReference type="PROSITE" id="PS51498"/>
    </source>
</evidence>
<dbReference type="PROSITE" id="PS51498">
    <property type="entry name" value="MABP"/>
    <property type="match status" value="1"/>
</dbReference>
<keyword evidence="8" id="KW-0653">Protein transport</keyword>
<evidence type="ECO:0000256" key="6">
    <source>
        <dbReference type="ARBA" id="ARBA00022490"/>
    </source>
</evidence>
<gene>
    <name evidence="16" type="primary">mvb12a</name>
</gene>
<evidence type="ECO:0000256" key="5">
    <source>
        <dbReference type="ARBA" id="ARBA00022448"/>
    </source>
</evidence>
<evidence type="ECO:0000259" key="14">
    <source>
        <dbReference type="PROSITE" id="PS51497"/>
    </source>
</evidence>
<dbReference type="GeneTree" id="ENSGT00940000160542"/>
<evidence type="ECO:0000256" key="11">
    <source>
        <dbReference type="ARBA" id="ARBA00033002"/>
    </source>
</evidence>
<dbReference type="Pfam" id="PF10240">
    <property type="entry name" value="DUF2464"/>
    <property type="match status" value="1"/>
</dbReference>
<evidence type="ECO:0000256" key="9">
    <source>
        <dbReference type="ARBA" id="ARBA00023036"/>
    </source>
</evidence>
<dbReference type="InParanoid" id="A0A6I8T197"/>
<keyword evidence="5" id="KW-0813">Transport</keyword>
<dbReference type="PROSITE" id="PS51497">
    <property type="entry name" value="UMA"/>
    <property type="match status" value="1"/>
</dbReference>
<keyword evidence="7" id="KW-0967">Endosome</keyword>
<dbReference type="FunFam" id="2.100.10.50:FF:000002">
    <property type="entry name" value="Multivesicular body subunit 12B"/>
    <property type="match status" value="1"/>
</dbReference>
<evidence type="ECO:0000256" key="12">
    <source>
        <dbReference type="ARBA" id="ARBA00033024"/>
    </source>
</evidence>
<dbReference type="PANTHER" id="PTHR31612">
    <property type="entry name" value="MULTIVESICULAR BODY SUBUNIT 12A"/>
    <property type="match status" value="1"/>
</dbReference>
<reference evidence="16" key="1">
    <citation type="journal article" date="2010" name="Science">
        <title>The genome of the Western clawed frog Xenopus tropicalis.</title>
        <authorList>
            <person name="Hellsten U."/>
            <person name="Harland R.M."/>
            <person name="Gilchrist M.J."/>
            <person name="Hendrix D."/>
            <person name="Jurka J."/>
            <person name="Kapitonov V."/>
            <person name="Ovcharenko I."/>
            <person name="Putnam N.H."/>
            <person name="Shu S."/>
            <person name="Taher L."/>
            <person name="Blitz I.L."/>
            <person name="Blumberg B."/>
            <person name="Dichmann D.S."/>
            <person name="Dubchak I."/>
            <person name="Amaya E."/>
            <person name="Detter J.C."/>
            <person name="Fletcher R."/>
            <person name="Gerhard D.S."/>
            <person name="Goodstein D."/>
            <person name="Graves T."/>
            <person name="Grigoriev I.V."/>
            <person name="Grimwood J."/>
            <person name="Kawashima T."/>
            <person name="Lindquist E."/>
            <person name="Lucas S.M."/>
            <person name="Mead P.E."/>
            <person name="Mitros T."/>
            <person name="Ogino H."/>
            <person name="Ohta Y."/>
            <person name="Poliakov A.V."/>
            <person name="Pollet N."/>
            <person name="Robert J."/>
            <person name="Salamov A."/>
            <person name="Sater A.K."/>
            <person name="Schmutz J."/>
            <person name="Terry A."/>
            <person name="Vize P.D."/>
            <person name="Warren W.C."/>
            <person name="Wells D."/>
            <person name="Wills A."/>
            <person name="Wilson R.K."/>
            <person name="Zimmerman L.B."/>
            <person name="Zorn A.M."/>
            <person name="Grainger R."/>
            <person name="Grammer T."/>
            <person name="Khokha M.K."/>
            <person name="Richardson P.M."/>
            <person name="Rokhsar D.S."/>
        </authorList>
    </citation>
    <scope>NUCLEOTIDE SEQUENCE [LARGE SCALE GENOMIC DNA]</scope>
    <source>
        <strain evidence="16">Nigerian</strain>
    </source>
</reference>
<dbReference type="GO" id="GO:0000813">
    <property type="term" value="C:ESCRT I complex"/>
    <property type="evidence" value="ECO:0007669"/>
    <property type="project" value="InterPro"/>
</dbReference>
<comment type="subcellular location">
    <subcellularLocation>
        <location evidence="1">Cytoplasm</location>
    </subcellularLocation>
    <subcellularLocation>
        <location evidence="2">Late endosome membrane</location>
        <topology evidence="2">Peripheral membrane protein</topology>
    </subcellularLocation>
</comment>
<evidence type="ECO:0000256" key="13">
    <source>
        <dbReference type="ARBA" id="ARBA00053101"/>
    </source>
</evidence>
<keyword evidence="6" id="KW-0963">Cytoplasm</keyword>
<dbReference type="InterPro" id="IPR023341">
    <property type="entry name" value="MABP"/>
</dbReference>
<dbReference type="InterPro" id="IPR040335">
    <property type="entry name" value="MVB12A"/>
</dbReference>
<organism evidence="16">
    <name type="scientific">Xenopus tropicalis</name>
    <name type="common">Western clawed frog</name>
    <name type="synonym">Silurana tropicalis</name>
    <dbReference type="NCBI Taxonomy" id="8364"/>
    <lineage>
        <taxon>Eukaryota</taxon>
        <taxon>Metazoa</taxon>
        <taxon>Chordata</taxon>
        <taxon>Craniata</taxon>
        <taxon>Vertebrata</taxon>
        <taxon>Euteleostomi</taxon>
        <taxon>Amphibia</taxon>
        <taxon>Batrachia</taxon>
        <taxon>Anura</taxon>
        <taxon>Pipoidea</taxon>
        <taxon>Pipidae</taxon>
        <taxon>Xenopodinae</taxon>
        <taxon>Xenopus</taxon>
        <taxon>Silurana</taxon>
    </lineage>
</organism>
<evidence type="ECO:0000256" key="8">
    <source>
        <dbReference type="ARBA" id="ARBA00022927"/>
    </source>
</evidence>
<dbReference type="AlphaFoldDB" id="A0A6I8T197"/>
<dbReference type="InterPro" id="IPR018798">
    <property type="entry name" value="MVB12A/B"/>
</dbReference>
<accession>A0A6I8T197</accession>
<feature type="domain" description="UMA" evidence="14">
    <location>
        <begin position="359"/>
        <end position="410"/>
    </location>
</feature>
<feature type="domain" description="MABP" evidence="15">
    <location>
        <begin position="148"/>
        <end position="288"/>
    </location>
</feature>
<dbReference type="FunCoup" id="A0A6I8T197">
    <property type="interactions" value="1217"/>
</dbReference>
<dbReference type="Ensembl" id="ENSXETT00000081310">
    <property type="protein sequence ID" value="ENSXETP00000100094"/>
    <property type="gene ID" value="ENSXETG00000003055"/>
</dbReference>